<protein>
    <submittedName>
        <fullName evidence="2">Uncharacterized protein</fullName>
    </submittedName>
</protein>
<accession>A0A409XDD3</accession>
<feature type="signal peptide" evidence="1">
    <location>
        <begin position="1"/>
        <end position="21"/>
    </location>
</feature>
<reference evidence="2 3" key="1">
    <citation type="journal article" date="2018" name="Evol. Lett.">
        <title>Horizontal gene cluster transfer increased hallucinogenic mushroom diversity.</title>
        <authorList>
            <person name="Reynolds H.T."/>
            <person name="Vijayakumar V."/>
            <person name="Gluck-Thaler E."/>
            <person name="Korotkin H.B."/>
            <person name="Matheny P.B."/>
            <person name="Slot J.C."/>
        </authorList>
    </citation>
    <scope>NUCLEOTIDE SEQUENCE [LARGE SCALE GENOMIC DNA]</scope>
    <source>
        <strain evidence="2 3">2631</strain>
    </source>
</reference>
<evidence type="ECO:0000313" key="2">
    <source>
        <dbReference type="EMBL" id="PPQ88793.1"/>
    </source>
</evidence>
<proteinExistence type="predicted"/>
<dbReference type="AlphaFoldDB" id="A0A409XDD3"/>
<dbReference type="Proteomes" id="UP000283269">
    <property type="component" value="Unassembled WGS sequence"/>
</dbReference>
<dbReference type="OrthoDB" id="3256306at2759"/>
<keyword evidence="3" id="KW-1185">Reference proteome</keyword>
<dbReference type="InParanoid" id="A0A409XDD3"/>
<feature type="chain" id="PRO_5019367727" evidence="1">
    <location>
        <begin position="22"/>
        <end position="311"/>
    </location>
</feature>
<evidence type="ECO:0000256" key="1">
    <source>
        <dbReference type="SAM" id="SignalP"/>
    </source>
</evidence>
<sequence>MSSTKLLAWSVLAFQIMGAFASPAIPQSSNVLNRAGTATDEFVNTPAGPVLKSKVHPIPEGARVEQNGQSINVIAANGTTLHSTAFTKNTVNRHPLQRRDLQSGYVALAYWGNTDPSPISTFTTLWSVPSVPENIDGQLLYIFNALEPDSFGAILQPVLQFGVSPAGGGNYWSVASWWLIGLDVFHTPITQVAVGQTLVGVMTLQSITNPGGVPSYNYNSVFTGIPASSISISSTEPLPITFEALEIYGATGPTDLPRGRTSMRSIDIVKRDGTRPTVSWSTTSDTAEGFVVSVVSNSVPNGQVDIFYPLQ</sequence>
<keyword evidence="1" id="KW-0732">Signal</keyword>
<gene>
    <name evidence="2" type="ORF">CVT25_010479</name>
</gene>
<name>A0A409XDD3_PSICY</name>
<dbReference type="EMBL" id="NHYD01002025">
    <property type="protein sequence ID" value="PPQ88793.1"/>
    <property type="molecule type" value="Genomic_DNA"/>
</dbReference>
<comment type="caution">
    <text evidence="2">The sequence shown here is derived from an EMBL/GenBank/DDBJ whole genome shotgun (WGS) entry which is preliminary data.</text>
</comment>
<evidence type="ECO:0000313" key="3">
    <source>
        <dbReference type="Proteomes" id="UP000283269"/>
    </source>
</evidence>
<organism evidence="2 3">
    <name type="scientific">Psilocybe cyanescens</name>
    <dbReference type="NCBI Taxonomy" id="93625"/>
    <lineage>
        <taxon>Eukaryota</taxon>
        <taxon>Fungi</taxon>
        <taxon>Dikarya</taxon>
        <taxon>Basidiomycota</taxon>
        <taxon>Agaricomycotina</taxon>
        <taxon>Agaricomycetes</taxon>
        <taxon>Agaricomycetidae</taxon>
        <taxon>Agaricales</taxon>
        <taxon>Agaricineae</taxon>
        <taxon>Strophariaceae</taxon>
        <taxon>Psilocybe</taxon>
    </lineage>
</organism>